<accession>A0A6J6EUS3</accession>
<evidence type="ECO:0000313" key="1">
    <source>
        <dbReference type="EMBL" id="CAB4579717.1"/>
    </source>
</evidence>
<reference evidence="1" key="1">
    <citation type="submission" date="2020-05" db="EMBL/GenBank/DDBJ databases">
        <authorList>
            <person name="Chiriac C."/>
            <person name="Salcher M."/>
            <person name="Ghai R."/>
            <person name="Kavagutti S V."/>
        </authorList>
    </citation>
    <scope>NUCLEOTIDE SEQUENCE</scope>
</reference>
<proteinExistence type="predicted"/>
<gene>
    <name evidence="1" type="ORF">UFOPK1755_00419</name>
</gene>
<dbReference type="EMBL" id="CAEZTX010000021">
    <property type="protein sequence ID" value="CAB4579717.1"/>
    <property type="molecule type" value="Genomic_DNA"/>
</dbReference>
<sequence length="227" mass="24907">MGFFADFKAKRAAKRAKAEYELELFEWDRENQVLAQALEIFTEASSGSEPDDHSLAQKKGELVLWTGYGVYQVAGRTPSTFSGGSQGVSIPIVAGIRYKVGSFKGRTIPGVEMQMDKDQGMVKLTNQRLIFAGPIATTEWAFAKLLSTFSNPERTDFILGVSNRQKSSGLRFSPEDGYAFSHLFALALYSYENGIPATIDAIKNELKEGAADKPKLVLPPSPKELKG</sequence>
<name>A0A6J6EUS3_9ZZZZ</name>
<dbReference type="AlphaFoldDB" id="A0A6J6EUS3"/>
<organism evidence="1">
    <name type="scientific">freshwater metagenome</name>
    <dbReference type="NCBI Taxonomy" id="449393"/>
    <lineage>
        <taxon>unclassified sequences</taxon>
        <taxon>metagenomes</taxon>
        <taxon>ecological metagenomes</taxon>
    </lineage>
</organism>
<protein>
    <submittedName>
        <fullName evidence="1">Unannotated protein</fullName>
    </submittedName>
</protein>